<dbReference type="GO" id="GO:0001503">
    <property type="term" value="P:ossification"/>
    <property type="evidence" value="ECO:0007669"/>
    <property type="project" value="TreeGrafter"/>
</dbReference>
<name>A0A401SXN5_CHIPU</name>
<feature type="compositionally biased region" description="Basic and acidic residues" evidence="1">
    <location>
        <begin position="234"/>
        <end position="243"/>
    </location>
</feature>
<dbReference type="GO" id="GO:0045780">
    <property type="term" value="P:positive regulation of bone resorption"/>
    <property type="evidence" value="ECO:0007669"/>
    <property type="project" value="TreeGrafter"/>
</dbReference>
<proteinExistence type="predicted"/>
<dbReference type="GO" id="GO:0005031">
    <property type="term" value="F:tumor necrosis factor receptor activity"/>
    <property type="evidence" value="ECO:0007669"/>
    <property type="project" value="TreeGrafter"/>
</dbReference>
<gene>
    <name evidence="2" type="ORF">chiPu_0013649</name>
</gene>
<feature type="compositionally biased region" description="Polar residues" evidence="1">
    <location>
        <begin position="275"/>
        <end position="286"/>
    </location>
</feature>
<dbReference type="Gene3D" id="2.10.50.10">
    <property type="entry name" value="Tumor Necrosis Factor Receptor, subunit A, domain 2"/>
    <property type="match status" value="1"/>
</dbReference>
<accession>A0A401SXN5</accession>
<dbReference type="GO" id="GO:0009897">
    <property type="term" value="C:external side of plasma membrane"/>
    <property type="evidence" value="ECO:0007669"/>
    <property type="project" value="TreeGrafter"/>
</dbReference>
<dbReference type="InterPro" id="IPR053075">
    <property type="entry name" value="TNFRSF11A"/>
</dbReference>
<keyword evidence="3" id="KW-1185">Reference proteome</keyword>
<dbReference type="OrthoDB" id="9932129at2759"/>
<reference evidence="2 3" key="1">
    <citation type="journal article" date="2018" name="Nat. Ecol. Evol.">
        <title>Shark genomes provide insights into elasmobranch evolution and the origin of vertebrates.</title>
        <authorList>
            <person name="Hara Y"/>
            <person name="Yamaguchi K"/>
            <person name="Onimaru K"/>
            <person name="Kadota M"/>
            <person name="Koyanagi M"/>
            <person name="Keeley SD"/>
            <person name="Tatsumi K"/>
            <person name="Tanaka K"/>
            <person name="Motone F"/>
            <person name="Kageyama Y"/>
            <person name="Nozu R"/>
            <person name="Adachi N"/>
            <person name="Nishimura O"/>
            <person name="Nakagawa R"/>
            <person name="Tanegashima C"/>
            <person name="Kiyatake I"/>
            <person name="Matsumoto R"/>
            <person name="Murakumo K"/>
            <person name="Nishida K"/>
            <person name="Terakita A"/>
            <person name="Kuratani S"/>
            <person name="Sato K"/>
            <person name="Hyodo S Kuraku.S."/>
        </authorList>
    </citation>
    <scope>NUCLEOTIDE SEQUENCE [LARGE SCALE GENOMIC DNA]</scope>
</reference>
<sequence>MTATRCTCKANFHCSQDCEYCLRDNACFPGFEVEEKANRISDTKCRPCPPMHFSNEISLTLRCKPRTKHPPADQANSRLPIDNHHWNPESELFVLPKTPVKATDHLSGSEFYAFSEHPVCNTALKSCCEVESLCNATHFLRIPRENPDGKCYAGNQGEGCSAAHLEDPSTGSVKPLLPSGHTVEEPTLLNLSTQESRHSVPCTVPCRDCQAESSGNPWTLGSSTPLPSRELTKGHTVKCDCHPSRQSNSCRYSQSSDNTNGDSSNNTDPDHPNLSDENSQKSANSTPSGFCCGGNATYNTSSQSMLSVGGSVVFNVIVKVNHMAEQNSKGDMNTGADFPARQETQKDNGTFPTTEAMPGNSCELGANAGLPVQEENFEESVCVPIQEEQNSEHGHEVHIPVQEENSRENLEGSLDLASGTVRQENWVHPKESTFIPEQ</sequence>
<evidence type="ECO:0000256" key="1">
    <source>
        <dbReference type="SAM" id="MobiDB-lite"/>
    </source>
</evidence>
<evidence type="ECO:0000313" key="2">
    <source>
        <dbReference type="EMBL" id="GCC35167.1"/>
    </source>
</evidence>
<dbReference type="GO" id="GO:0072674">
    <property type="term" value="P:multinuclear osteoclast differentiation"/>
    <property type="evidence" value="ECO:0007669"/>
    <property type="project" value="TreeGrafter"/>
</dbReference>
<comment type="caution">
    <text evidence="2">The sequence shown here is derived from an EMBL/GenBank/DDBJ whole genome shotgun (WGS) entry which is preliminary data.</text>
</comment>
<dbReference type="Proteomes" id="UP000287033">
    <property type="component" value="Unassembled WGS sequence"/>
</dbReference>
<dbReference type="STRING" id="137246.A0A401SXN5"/>
<feature type="compositionally biased region" description="Low complexity" evidence="1">
    <location>
        <begin position="255"/>
        <end position="267"/>
    </location>
</feature>
<feature type="compositionally biased region" description="Polar residues" evidence="1">
    <location>
        <begin position="244"/>
        <end position="254"/>
    </location>
</feature>
<dbReference type="OMA" id="CEYCLRD"/>
<dbReference type="GO" id="GO:0070555">
    <property type="term" value="P:response to interleukin-1"/>
    <property type="evidence" value="ECO:0007669"/>
    <property type="project" value="TreeGrafter"/>
</dbReference>
<feature type="region of interest" description="Disordered" evidence="1">
    <location>
        <begin position="234"/>
        <end position="286"/>
    </location>
</feature>
<dbReference type="SUPFAM" id="SSF57586">
    <property type="entry name" value="TNF receptor-like"/>
    <property type="match status" value="1"/>
</dbReference>
<dbReference type="AlphaFoldDB" id="A0A401SXN5"/>
<dbReference type="GO" id="GO:0019955">
    <property type="term" value="F:cytokine binding"/>
    <property type="evidence" value="ECO:0007669"/>
    <property type="project" value="TreeGrafter"/>
</dbReference>
<organism evidence="2 3">
    <name type="scientific">Chiloscyllium punctatum</name>
    <name type="common">Brownbanded bambooshark</name>
    <name type="synonym">Hemiscyllium punctatum</name>
    <dbReference type="NCBI Taxonomy" id="137246"/>
    <lineage>
        <taxon>Eukaryota</taxon>
        <taxon>Metazoa</taxon>
        <taxon>Chordata</taxon>
        <taxon>Craniata</taxon>
        <taxon>Vertebrata</taxon>
        <taxon>Chondrichthyes</taxon>
        <taxon>Elasmobranchii</taxon>
        <taxon>Galeomorphii</taxon>
        <taxon>Galeoidea</taxon>
        <taxon>Orectolobiformes</taxon>
        <taxon>Hemiscylliidae</taxon>
        <taxon>Chiloscyllium</taxon>
    </lineage>
</organism>
<evidence type="ECO:0008006" key="4">
    <source>
        <dbReference type="Google" id="ProtNLM"/>
    </source>
</evidence>
<evidence type="ECO:0000313" key="3">
    <source>
        <dbReference type="Proteomes" id="UP000287033"/>
    </source>
</evidence>
<dbReference type="EMBL" id="BEZZ01000671">
    <property type="protein sequence ID" value="GCC35167.1"/>
    <property type="molecule type" value="Genomic_DNA"/>
</dbReference>
<dbReference type="PANTHER" id="PTHR47134">
    <property type="entry name" value="TUMOR NECROSIS FACTOR RECEPTOR SUPERFAMILY MEMBER 11A"/>
    <property type="match status" value="1"/>
</dbReference>
<dbReference type="PANTHER" id="PTHR47134:SF1">
    <property type="entry name" value="TUMOR NECROSIS FACTOR RECEPTOR SUPERFAMILY MEMBER 11A"/>
    <property type="match status" value="1"/>
</dbReference>
<protein>
    <recommendedName>
        <fullName evidence="4">TNFR-Cys domain-containing protein</fullName>
    </recommendedName>
</protein>
<feature type="region of interest" description="Disordered" evidence="1">
    <location>
        <begin position="162"/>
        <end position="181"/>
    </location>
</feature>